<evidence type="ECO:0000313" key="11">
    <source>
        <dbReference type="EMBL" id="RDW24630.1"/>
    </source>
</evidence>
<dbReference type="EMBL" id="KZ859026">
    <property type="protein sequence ID" value="RDW24630.1"/>
    <property type="molecule type" value="Genomic_DNA"/>
</dbReference>
<dbReference type="SUPFAM" id="SSF54768">
    <property type="entry name" value="dsRNA-binding domain-like"/>
    <property type="match status" value="1"/>
</dbReference>
<dbReference type="Proteomes" id="UP000182444">
    <property type="component" value="Chromosome 1D"/>
</dbReference>
<dbReference type="GO" id="GO:0005739">
    <property type="term" value="C:mitochondrion"/>
    <property type="evidence" value="ECO:0007669"/>
    <property type="project" value="TreeGrafter"/>
</dbReference>
<dbReference type="Proteomes" id="UP000256601">
    <property type="component" value="Unassembled WGS sequence"/>
</dbReference>
<dbReference type="VEuPathDB" id="FungiDB:YALI0_D18150g"/>
<dbReference type="InterPro" id="IPR036389">
    <property type="entry name" value="RNase_III_sf"/>
</dbReference>
<dbReference type="OrthoDB" id="67027at2759"/>
<dbReference type="Gene3D" id="3.30.160.20">
    <property type="match status" value="1"/>
</dbReference>
<dbReference type="KEGG" id="yli:2911103"/>
<evidence type="ECO:0000256" key="6">
    <source>
        <dbReference type="ARBA" id="ARBA00024034"/>
    </source>
</evidence>
<dbReference type="GO" id="GO:0006396">
    <property type="term" value="P:RNA processing"/>
    <property type="evidence" value="ECO:0007669"/>
    <property type="project" value="InterPro"/>
</dbReference>
<evidence type="ECO:0000259" key="9">
    <source>
        <dbReference type="Pfam" id="PF22892"/>
    </source>
</evidence>
<protein>
    <recommendedName>
        <fullName evidence="7">Large ribosomal subunit protein mL44</fullName>
    </recommendedName>
</protein>
<keyword evidence="3" id="KW-0689">Ribosomal protein</keyword>
<dbReference type="VEuPathDB" id="FungiDB:YALI1_D22704g"/>
<keyword evidence="5" id="KW-0687">Ribonucleoprotein</keyword>
<dbReference type="GO" id="GO:0004525">
    <property type="term" value="F:ribonuclease III activity"/>
    <property type="evidence" value="ECO:0007669"/>
    <property type="project" value="InterPro"/>
</dbReference>
<proteinExistence type="inferred from homology"/>
<dbReference type="GO" id="GO:0003725">
    <property type="term" value="F:double-stranded RNA binding"/>
    <property type="evidence" value="ECO:0007669"/>
    <property type="project" value="InterPro"/>
</dbReference>
<dbReference type="PANTHER" id="PTHR11207:SF32">
    <property type="entry name" value="LARGE RIBOSOMAL SUBUNIT PROTEIN ML44"/>
    <property type="match status" value="1"/>
</dbReference>
<accession>A0A1D8NF32</accession>
<evidence type="ECO:0000313" key="13">
    <source>
        <dbReference type="Proteomes" id="UP000256601"/>
    </source>
</evidence>
<evidence type="ECO:0000256" key="2">
    <source>
        <dbReference type="ARBA" id="ARBA00022884"/>
    </source>
</evidence>
<dbReference type="Pfam" id="PF22892">
    <property type="entry name" value="DSRM_MRPL44"/>
    <property type="match status" value="1"/>
</dbReference>
<dbReference type="EMBL" id="CP017556">
    <property type="protein sequence ID" value="AOW04245.1"/>
    <property type="molecule type" value="Genomic_DNA"/>
</dbReference>
<dbReference type="eggNOG" id="KOG3769">
    <property type="taxonomic scope" value="Eukaryota"/>
</dbReference>
<dbReference type="CDD" id="cd19873">
    <property type="entry name" value="DSRM_MRPL3_like"/>
    <property type="match status" value="1"/>
</dbReference>
<evidence type="ECO:0000313" key="10">
    <source>
        <dbReference type="EMBL" id="AOW04245.1"/>
    </source>
</evidence>
<dbReference type="InterPro" id="IPR044444">
    <property type="entry name" value="Ribosomal_mL44_DSRM_metazoa"/>
</dbReference>
<evidence type="ECO:0000256" key="8">
    <source>
        <dbReference type="SAM" id="MobiDB-lite"/>
    </source>
</evidence>
<keyword evidence="4" id="KW-0496">Mitochondrion</keyword>
<feature type="domain" description="Large ribosomal subunit protein mL44 dsRNA binding" evidence="9">
    <location>
        <begin position="297"/>
        <end position="371"/>
    </location>
</feature>
<evidence type="ECO:0000256" key="7">
    <source>
        <dbReference type="ARBA" id="ARBA00035187"/>
    </source>
</evidence>
<gene>
    <name evidence="11" type="ORF">B0I71DRAFT_133978</name>
    <name evidence="10" type="ORF">YALI1_D22704g</name>
</gene>
<dbReference type="Gene3D" id="1.10.1520.10">
    <property type="entry name" value="Ribonuclease III domain"/>
    <property type="match status" value="1"/>
</dbReference>
<comment type="similarity">
    <text evidence="6">Belongs to the ribonuclease III family. Mitochondrion-specific ribosomal protein mL44 subfamily.</text>
</comment>
<sequence>MIRTSRLLRVSRVAVSRSRLITCAPRSFTSDHKPKTPPQAPTMDPTALRYPNSDLSVNLRDVAKGDYLVPGDLARQSPALKTLHARLGLPEALPLSTLAQCLTCPEADTVGEDGRKLADNYGMSVFGGSLLKYHVTEKFVVQYPRLPLPILNSLLDSHLSLRSLTRLAESWGVETDRRSAFERHMSNDSLANTLGYLRYKPVEDDVSNASKDGVFDSYTPRSDVKKYNQKQKKNSQHNYDSQVYVFDSSAPEGYERSAARFVQALVAAIHAHVSRDEALKFIDNFILSRAVDVESLFSFNQPHKEIVRVCAREGLERPEARLMAETGRLSKAPVFVVGVFSGKHKLGEGQGASLAEAKIRASVNALKGYYLYSPIEQTRPQEEGYNGTFIDKGPVVI</sequence>
<dbReference type="OMA" id="YLYSPGN"/>
<dbReference type="InterPro" id="IPR044443">
    <property type="entry name" value="Ribosomal_mL44_DSRM_fung"/>
</dbReference>
<comment type="subcellular location">
    <subcellularLocation>
        <location evidence="1">Mitochondrion</location>
    </subcellularLocation>
</comment>
<organism evidence="10 12">
    <name type="scientific">Yarrowia lipolytica</name>
    <name type="common">Candida lipolytica</name>
    <dbReference type="NCBI Taxonomy" id="4952"/>
    <lineage>
        <taxon>Eukaryota</taxon>
        <taxon>Fungi</taxon>
        <taxon>Dikarya</taxon>
        <taxon>Ascomycota</taxon>
        <taxon>Saccharomycotina</taxon>
        <taxon>Dipodascomycetes</taxon>
        <taxon>Dipodascales</taxon>
        <taxon>Dipodascales incertae sedis</taxon>
        <taxon>Yarrowia</taxon>
    </lineage>
</organism>
<dbReference type="RefSeq" id="XP_502972.1">
    <property type="nucleotide sequence ID" value="XM_502972.1"/>
</dbReference>
<evidence type="ECO:0000313" key="12">
    <source>
        <dbReference type="Proteomes" id="UP000182444"/>
    </source>
</evidence>
<dbReference type="GO" id="GO:0003735">
    <property type="term" value="F:structural constituent of ribosome"/>
    <property type="evidence" value="ECO:0007669"/>
    <property type="project" value="TreeGrafter"/>
</dbReference>
<feature type="region of interest" description="Disordered" evidence="8">
    <location>
        <begin position="27"/>
        <end position="46"/>
    </location>
</feature>
<name>A0A1D8NF32_YARLL</name>
<reference evidence="11 13" key="2">
    <citation type="submission" date="2018-07" db="EMBL/GenBank/DDBJ databases">
        <title>Draft Genome Assemblies for Five Robust Yarrowia lipolytica Strains Exhibiting High Lipid Production and Pentose Sugar Utilization and Sugar Alcohol Secretion from Undetoxified Lignocellulosic Biomass Hydrolysates.</title>
        <authorList>
            <consortium name="DOE Joint Genome Institute"/>
            <person name="Walker C."/>
            <person name="Ryu S."/>
            <person name="Na H."/>
            <person name="Zane M."/>
            <person name="LaButti K."/>
            <person name="Lipzen A."/>
            <person name="Haridas S."/>
            <person name="Barry K."/>
            <person name="Grigoriev I.V."/>
            <person name="Quarterman J."/>
            <person name="Slininger P."/>
            <person name="Dien B."/>
            <person name="Trinh C.T."/>
        </authorList>
    </citation>
    <scope>NUCLEOTIDE SEQUENCE [LARGE SCALE GENOMIC DNA]</scope>
    <source>
        <strain evidence="11 13">YB392</strain>
    </source>
</reference>
<evidence type="ECO:0000256" key="1">
    <source>
        <dbReference type="ARBA" id="ARBA00004173"/>
    </source>
</evidence>
<dbReference type="PANTHER" id="PTHR11207">
    <property type="entry name" value="RIBONUCLEASE III"/>
    <property type="match status" value="1"/>
</dbReference>
<dbReference type="SUPFAM" id="SSF69065">
    <property type="entry name" value="RNase III domain-like"/>
    <property type="match status" value="1"/>
</dbReference>
<dbReference type="GeneID" id="2911103"/>
<reference evidence="10 12" key="1">
    <citation type="journal article" date="2016" name="PLoS ONE">
        <title>Sequence Assembly of Yarrowia lipolytica Strain W29/CLIB89 Shows Transposable Element Diversity.</title>
        <authorList>
            <person name="Magnan C."/>
            <person name="Yu J."/>
            <person name="Chang I."/>
            <person name="Jahn E."/>
            <person name="Kanomata Y."/>
            <person name="Wu J."/>
            <person name="Zeller M."/>
            <person name="Oakes M."/>
            <person name="Baldi P."/>
            <person name="Sandmeyer S."/>
        </authorList>
    </citation>
    <scope>NUCLEOTIDE SEQUENCE [LARGE SCALE GENOMIC DNA]</scope>
    <source>
        <strain evidence="10">CLIB89</strain>
        <strain evidence="12">CLIB89(W29)</strain>
    </source>
</reference>
<evidence type="ECO:0000256" key="4">
    <source>
        <dbReference type="ARBA" id="ARBA00023128"/>
    </source>
</evidence>
<dbReference type="AlphaFoldDB" id="A0A1D8NF32"/>
<keyword evidence="2" id="KW-0694">RNA-binding</keyword>
<evidence type="ECO:0000256" key="5">
    <source>
        <dbReference type="ARBA" id="ARBA00023274"/>
    </source>
</evidence>
<evidence type="ECO:0000256" key="3">
    <source>
        <dbReference type="ARBA" id="ARBA00022980"/>
    </source>
</evidence>